<dbReference type="InterPro" id="IPR011990">
    <property type="entry name" value="TPR-like_helical_dom_sf"/>
</dbReference>
<evidence type="ECO:0000256" key="1">
    <source>
        <dbReference type="ARBA" id="ARBA00005820"/>
    </source>
</evidence>
<dbReference type="Gene3D" id="1.10.10.10">
    <property type="entry name" value="Winged helix-like DNA-binding domain superfamily/Winged helix DNA-binding domain"/>
    <property type="match status" value="1"/>
</dbReference>
<dbReference type="SUPFAM" id="SSF46894">
    <property type="entry name" value="C-terminal effector domain of the bipartite response regulators"/>
    <property type="match status" value="1"/>
</dbReference>
<dbReference type="Gene3D" id="3.40.50.300">
    <property type="entry name" value="P-loop containing nucleotide triphosphate hydrolases"/>
    <property type="match status" value="1"/>
</dbReference>
<dbReference type="SMART" id="SM00382">
    <property type="entry name" value="AAA"/>
    <property type="match status" value="1"/>
</dbReference>
<accession>A0A5C4WSP4</accession>
<dbReference type="InterPro" id="IPR003593">
    <property type="entry name" value="AAA+_ATPase"/>
</dbReference>
<evidence type="ECO:0000313" key="6">
    <source>
        <dbReference type="Proteomes" id="UP000312512"/>
    </source>
</evidence>
<dbReference type="PRINTS" id="PR00364">
    <property type="entry name" value="DISEASERSIST"/>
</dbReference>
<dbReference type="AlphaFoldDB" id="A0A5C4WSP4"/>
<dbReference type="InterPro" id="IPR016032">
    <property type="entry name" value="Sig_transdc_resp-reg_C-effctor"/>
</dbReference>
<dbReference type="GO" id="GO:0000160">
    <property type="term" value="P:phosphorelay signal transduction system"/>
    <property type="evidence" value="ECO:0007669"/>
    <property type="project" value="InterPro"/>
</dbReference>
<dbReference type="InterPro" id="IPR005158">
    <property type="entry name" value="BTAD"/>
</dbReference>
<dbReference type="InterPro" id="IPR001867">
    <property type="entry name" value="OmpR/PhoB-type_DNA-bd"/>
</dbReference>
<evidence type="ECO:0000313" key="5">
    <source>
        <dbReference type="EMBL" id="KAB8195901.1"/>
    </source>
</evidence>
<dbReference type="Pfam" id="PF03704">
    <property type="entry name" value="BTAD"/>
    <property type="match status" value="1"/>
</dbReference>
<dbReference type="OrthoDB" id="7628974at2"/>
<dbReference type="InterPro" id="IPR036388">
    <property type="entry name" value="WH-like_DNA-bd_sf"/>
</dbReference>
<dbReference type="Proteomes" id="UP000312512">
    <property type="component" value="Unassembled WGS sequence"/>
</dbReference>
<evidence type="ECO:0000256" key="2">
    <source>
        <dbReference type="ARBA" id="ARBA00023015"/>
    </source>
</evidence>
<keyword evidence="4" id="KW-0804">Transcription</keyword>
<name>A0A5C4WSP4_9ACTN</name>
<dbReference type="InterPro" id="IPR027417">
    <property type="entry name" value="P-loop_NTPase"/>
</dbReference>
<proteinExistence type="inferred from homology"/>
<dbReference type="Gene3D" id="1.25.40.10">
    <property type="entry name" value="Tetratricopeptide repeat domain"/>
    <property type="match status" value="1"/>
</dbReference>
<dbReference type="PROSITE" id="PS51755">
    <property type="entry name" value="OMPR_PHOB"/>
    <property type="match status" value="1"/>
</dbReference>
<dbReference type="PANTHER" id="PTHR35807:SF1">
    <property type="entry name" value="TRANSCRIPTIONAL REGULATOR REDD"/>
    <property type="match status" value="1"/>
</dbReference>
<dbReference type="GO" id="GO:0003677">
    <property type="term" value="F:DNA binding"/>
    <property type="evidence" value="ECO:0007669"/>
    <property type="project" value="UniProtKB-UniRule"/>
</dbReference>
<keyword evidence="2" id="KW-0805">Transcription regulation</keyword>
<dbReference type="GO" id="GO:0006355">
    <property type="term" value="P:regulation of DNA-templated transcription"/>
    <property type="evidence" value="ECO:0007669"/>
    <property type="project" value="InterPro"/>
</dbReference>
<dbReference type="RefSeq" id="WP_139630219.1">
    <property type="nucleotide sequence ID" value="NZ_VDLX02000003.1"/>
</dbReference>
<sequence length="652" mass="69236">MRIQSGGAPLRIAAPKQRTLLAMLLTHAGHAVPVSSLVSEVWDQRPPASAVANLRTYLMRLRHLLSSTGRPDSERLVTSDGGYLLKIEPAEFDLFQFETLSARARRSKERGDLETAHGEYARALALWRGTAVEDVPLGPALRGVSAHLTALYLNTVEDFTEVEFALGRHAAAAERLRALAVRHPLREGLRARIMVALYRCGDVAGALDAFRAARQVLADELGVEPGAELRRLHQAILRREPEVELPGRPVAVRVRNGHPRPRQLPREPAVFVGRSAELSRALDVLCPGAGAGSRSRVLALHGPAGAGKSALALRAAYLAADHYADGGLYADMQGCAPGLPPLRPVEVLGRFLRALGVPHEDVPGTQAEAAAAYQSLLADRRVLVLLDNAADAAQVAQLLPAGDGCAALVTSRPLLPTLDAAQISVGLLDSADSVRLLAMLAGEARVAAEPGAAAGIAGLCGHQPLALRVAGARLAGRPDWSLGRFGERLRDRSRRLDELQTAGLSVRAGFEASLAALEGGASPAKELALRAFRLLGTIDLPEIAPAGGPDVAPDFRPGIGPERGPETAPDRGLEVAPDRGLQVAPDRGLEISVERAAELLGVEVKVADAALDELMKVRLLEPIGADRFRVHELPRLFAAELAARCRPDVRAL</sequence>
<dbReference type="Pfam" id="PF00486">
    <property type="entry name" value="Trans_reg_C"/>
    <property type="match status" value="1"/>
</dbReference>
<evidence type="ECO:0000256" key="4">
    <source>
        <dbReference type="ARBA" id="ARBA00023163"/>
    </source>
</evidence>
<keyword evidence="3" id="KW-0238">DNA-binding</keyword>
<comment type="similarity">
    <text evidence="1">Belongs to the AfsR/DnrI/RedD regulatory family.</text>
</comment>
<dbReference type="SMART" id="SM00862">
    <property type="entry name" value="Trans_reg_C"/>
    <property type="match status" value="1"/>
</dbReference>
<dbReference type="CDD" id="cd15831">
    <property type="entry name" value="BTAD"/>
    <property type="match status" value="1"/>
</dbReference>
<dbReference type="EMBL" id="VDLX02000003">
    <property type="protein sequence ID" value="KAB8195901.1"/>
    <property type="molecule type" value="Genomic_DNA"/>
</dbReference>
<organism evidence="5 6">
    <name type="scientific">Nonomuraea phyllanthi</name>
    <dbReference type="NCBI Taxonomy" id="2219224"/>
    <lineage>
        <taxon>Bacteria</taxon>
        <taxon>Bacillati</taxon>
        <taxon>Actinomycetota</taxon>
        <taxon>Actinomycetes</taxon>
        <taxon>Streptosporangiales</taxon>
        <taxon>Streptosporangiaceae</taxon>
        <taxon>Nonomuraea</taxon>
    </lineage>
</organism>
<comment type="caution">
    <text evidence="5">The sequence shown here is derived from an EMBL/GenBank/DDBJ whole genome shotgun (WGS) entry which is preliminary data.</text>
</comment>
<protein>
    <submittedName>
        <fullName evidence="5">Uncharacterized protein</fullName>
    </submittedName>
</protein>
<dbReference type="SUPFAM" id="SSF52540">
    <property type="entry name" value="P-loop containing nucleoside triphosphate hydrolases"/>
    <property type="match status" value="1"/>
</dbReference>
<dbReference type="PANTHER" id="PTHR35807">
    <property type="entry name" value="TRANSCRIPTIONAL REGULATOR REDD-RELATED"/>
    <property type="match status" value="1"/>
</dbReference>
<reference evidence="5 6" key="1">
    <citation type="submission" date="2019-10" db="EMBL/GenBank/DDBJ databases">
        <title>Nonomuraea sp. nov., isolated from Phyllanthus amarus.</title>
        <authorList>
            <person name="Klykleung N."/>
            <person name="Tanasupawat S."/>
        </authorList>
    </citation>
    <scope>NUCLEOTIDE SEQUENCE [LARGE SCALE GENOMIC DNA]</scope>
    <source>
        <strain evidence="5 6">PA1-10</strain>
    </source>
</reference>
<dbReference type="SMART" id="SM01043">
    <property type="entry name" value="BTAD"/>
    <property type="match status" value="1"/>
</dbReference>
<evidence type="ECO:0000256" key="3">
    <source>
        <dbReference type="ARBA" id="ARBA00023125"/>
    </source>
</evidence>
<dbReference type="InterPro" id="IPR051677">
    <property type="entry name" value="AfsR-DnrI-RedD_regulator"/>
</dbReference>
<dbReference type="SUPFAM" id="SSF48452">
    <property type="entry name" value="TPR-like"/>
    <property type="match status" value="1"/>
</dbReference>
<gene>
    <name evidence="5" type="ORF">FH608_010455</name>
</gene>
<keyword evidence="6" id="KW-1185">Reference proteome</keyword>